<evidence type="ECO:0000313" key="2">
    <source>
        <dbReference type="Proteomes" id="UP000308600"/>
    </source>
</evidence>
<evidence type="ECO:0000313" key="1">
    <source>
        <dbReference type="EMBL" id="TFK66109.1"/>
    </source>
</evidence>
<gene>
    <name evidence="1" type="ORF">BDN72DRAFT_880499</name>
</gene>
<name>A0ACD3ALH9_9AGAR</name>
<reference evidence="1 2" key="1">
    <citation type="journal article" date="2019" name="Nat. Ecol. Evol.">
        <title>Megaphylogeny resolves global patterns of mushroom evolution.</title>
        <authorList>
            <person name="Varga T."/>
            <person name="Krizsan K."/>
            <person name="Foldi C."/>
            <person name="Dima B."/>
            <person name="Sanchez-Garcia M."/>
            <person name="Sanchez-Ramirez S."/>
            <person name="Szollosi G.J."/>
            <person name="Szarkandi J.G."/>
            <person name="Papp V."/>
            <person name="Albert L."/>
            <person name="Andreopoulos W."/>
            <person name="Angelini C."/>
            <person name="Antonin V."/>
            <person name="Barry K.W."/>
            <person name="Bougher N.L."/>
            <person name="Buchanan P."/>
            <person name="Buyck B."/>
            <person name="Bense V."/>
            <person name="Catcheside P."/>
            <person name="Chovatia M."/>
            <person name="Cooper J."/>
            <person name="Damon W."/>
            <person name="Desjardin D."/>
            <person name="Finy P."/>
            <person name="Geml J."/>
            <person name="Haridas S."/>
            <person name="Hughes K."/>
            <person name="Justo A."/>
            <person name="Karasinski D."/>
            <person name="Kautmanova I."/>
            <person name="Kiss B."/>
            <person name="Kocsube S."/>
            <person name="Kotiranta H."/>
            <person name="LaButti K.M."/>
            <person name="Lechner B.E."/>
            <person name="Liimatainen K."/>
            <person name="Lipzen A."/>
            <person name="Lukacs Z."/>
            <person name="Mihaltcheva S."/>
            <person name="Morgado L.N."/>
            <person name="Niskanen T."/>
            <person name="Noordeloos M.E."/>
            <person name="Ohm R.A."/>
            <person name="Ortiz-Santana B."/>
            <person name="Ovrebo C."/>
            <person name="Racz N."/>
            <person name="Riley R."/>
            <person name="Savchenko A."/>
            <person name="Shiryaev A."/>
            <person name="Soop K."/>
            <person name="Spirin V."/>
            <person name="Szebenyi C."/>
            <person name="Tomsovsky M."/>
            <person name="Tulloss R.E."/>
            <person name="Uehling J."/>
            <person name="Grigoriev I.V."/>
            <person name="Vagvolgyi C."/>
            <person name="Papp T."/>
            <person name="Martin F.M."/>
            <person name="Miettinen O."/>
            <person name="Hibbett D.S."/>
            <person name="Nagy L.G."/>
        </authorList>
    </citation>
    <scope>NUCLEOTIDE SEQUENCE [LARGE SCALE GENOMIC DNA]</scope>
    <source>
        <strain evidence="1 2">NL-1719</strain>
    </source>
</reference>
<protein>
    <submittedName>
        <fullName evidence="1">Uncharacterized protein</fullName>
    </submittedName>
</protein>
<organism evidence="1 2">
    <name type="scientific">Pluteus cervinus</name>
    <dbReference type="NCBI Taxonomy" id="181527"/>
    <lineage>
        <taxon>Eukaryota</taxon>
        <taxon>Fungi</taxon>
        <taxon>Dikarya</taxon>
        <taxon>Basidiomycota</taxon>
        <taxon>Agaricomycotina</taxon>
        <taxon>Agaricomycetes</taxon>
        <taxon>Agaricomycetidae</taxon>
        <taxon>Agaricales</taxon>
        <taxon>Pluteineae</taxon>
        <taxon>Pluteaceae</taxon>
        <taxon>Pluteus</taxon>
    </lineage>
</organism>
<accession>A0ACD3ALH9</accession>
<sequence length="258" mass="29465">MPSPPRLPPELEHTIFLLALQDDNQEARNLIPVARRVFDWLIPDVYRVVKLSDVSYDCSPIRFNESTYQRYGHHTRHLFIESDALGEHLSLFPNVINLACWMEIDSTHLPTLLQFPLTHLSAYPSRDLLEIFPKLTHLDLLSLEHPNPNPLTSDLAPATYRRLTHLCVPRSISESNLRLFLEMVRCPELKVVVSWAYESGGPKLNVNDLPRVDDPRIVMVDSDGNASEWERGARGGIDLWKFADGVIASRNVNRRTGN</sequence>
<dbReference type="EMBL" id="ML208415">
    <property type="protein sequence ID" value="TFK66109.1"/>
    <property type="molecule type" value="Genomic_DNA"/>
</dbReference>
<keyword evidence="2" id="KW-1185">Reference proteome</keyword>
<proteinExistence type="predicted"/>
<dbReference type="Proteomes" id="UP000308600">
    <property type="component" value="Unassembled WGS sequence"/>
</dbReference>